<evidence type="ECO:0000313" key="3">
    <source>
        <dbReference type="Proteomes" id="UP000663874"/>
    </source>
</evidence>
<comment type="caution">
    <text evidence="2">The sequence shown here is derived from an EMBL/GenBank/DDBJ whole genome shotgun (WGS) entry which is preliminary data.</text>
</comment>
<sequence length="224" mass="25958">MTKFILSIFIVVILLIHIINGRYLDFDYKTRNIYKRGCSVSVWCTGGVCYGSCGFSSCLLQDPDVGLPGKFFGNFLLIIDSNKKAIHYFEELYKNNLSNNNNNHLLNNYGTYIITGNLTDAYAHNGQYYLTMKYAFDCYTIYKNFHPDYSVSIAVKILNNKQINMLHNCLIYCYLKLTQYDLAIKYANQALTISEKSLNITIRYNIYDPTENLRNSIKSHRIML</sequence>
<evidence type="ECO:0000313" key="2">
    <source>
        <dbReference type="EMBL" id="CAF3867656.1"/>
    </source>
</evidence>
<dbReference type="SUPFAM" id="SSF48452">
    <property type="entry name" value="TPR-like"/>
    <property type="match status" value="1"/>
</dbReference>
<dbReference type="Gene3D" id="1.25.40.10">
    <property type="entry name" value="Tetratricopeptide repeat domain"/>
    <property type="match status" value="1"/>
</dbReference>
<feature type="signal peptide" evidence="1">
    <location>
        <begin position="1"/>
        <end position="21"/>
    </location>
</feature>
<name>A0A819FHW0_9BILA</name>
<feature type="non-terminal residue" evidence="2">
    <location>
        <position position="1"/>
    </location>
</feature>
<dbReference type="AlphaFoldDB" id="A0A819FHW0"/>
<keyword evidence="1" id="KW-0732">Signal</keyword>
<accession>A0A819FHW0</accession>
<feature type="chain" id="PRO_5032756248" evidence="1">
    <location>
        <begin position="22"/>
        <end position="224"/>
    </location>
</feature>
<organism evidence="2 3">
    <name type="scientific">Rotaria sordida</name>
    <dbReference type="NCBI Taxonomy" id="392033"/>
    <lineage>
        <taxon>Eukaryota</taxon>
        <taxon>Metazoa</taxon>
        <taxon>Spiralia</taxon>
        <taxon>Gnathifera</taxon>
        <taxon>Rotifera</taxon>
        <taxon>Eurotatoria</taxon>
        <taxon>Bdelloidea</taxon>
        <taxon>Philodinida</taxon>
        <taxon>Philodinidae</taxon>
        <taxon>Rotaria</taxon>
    </lineage>
</organism>
<evidence type="ECO:0000256" key="1">
    <source>
        <dbReference type="SAM" id="SignalP"/>
    </source>
</evidence>
<dbReference type="InterPro" id="IPR011990">
    <property type="entry name" value="TPR-like_helical_dom_sf"/>
</dbReference>
<gene>
    <name evidence="2" type="ORF">FNK824_LOCUS18826</name>
</gene>
<dbReference type="EMBL" id="CAJOBE010003215">
    <property type="protein sequence ID" value="CAF3867656.1"/>
    <property type="molecule type" value="Genomic_DNA"/>
</dbReference>
<proteinExistence type="predicted"/>
<reference evidence="2" key="1">
    <citation type="submission" date="2021-02" db="EMBL/GenBank/DDBJ databases">
        <authorList>
            <person name="Nowell W R."/>
        </authorList>
    </citation>
    <scope>NUCLEOTIDE SEQUENCE</scope>
</reference>
<protein>
    <submittedName>
        <fullName evidence="2">Uncharacterized protein</fullName>
    </submittedName>
</protein>
<dbReference type="Proteomes" id="UP000663874">
    <property type="component" value="Unassembled WGS sequence"/>
</dbReference>
<feature type="non-terminal residue" evidence="2">
    <location>
        <position position="224"/>
    </location>
</feature>